<sequence>TICNMARDDSEKNSGGAALNTGGERNTGGAGPNTNPR</sequence>
<reference evidence="2 3" key="1">
    <citation type="journal article" date="2018" name="Front. Plant Sci.">
        <title>Red Clover (Trifolium pratense) and Zigzag Clover (T. medium) - A Picture of Genomic Similarities and Differences.</title>
        <authorList>
            <person name="Dluhosova J."/>
            <person name="Istvanek J."/>
            <person name="Nedelnik J."/>
            <person name="Repkova J."/>
        </authorList>
    </citation>
    <scope>NUCLEOTIDE SEQUENCE [LARGE SCALE GENOMIC DNA]</scope>
    <source>
        <strain evidence="3">cv. 10/8</strain>
        <tissue evidence="2">Leaf</tissue>
    </source>
</reference>
<evidence type="ECO:0000256" key="1">
    <source>
        <dbReference type="SAM" id="MobiDB-lite"/>
    </source>
</evidence>
<dbReference type="EMBL" id="LXQA011226722">
    <property type="protein sequence ID" value="MCI89734.1"/>
    <property type="molecule type" value="Genomic_DNA"/>
</dbReference>
<evidence type="ECO:0000313" key="2">
    <source>
        <dbReference type="EMBL" id="MCI89734.1"/>
    </source>
</evidence>
<feature type="compositionally biased region" description="Basic and acidic residues" evidence="1">
    <location>
        <begin position="1"/>
        <end position="12"/>
    </location>
</feature>
<keyword evidence="3" id="KW-1185">Reference proteome</keyword>
<dbReference type="AlphaFoldDB" id="A0A392VMW5"/>
<feature type="region of interest" description="Disordered" evidence="1">
    <location>
        <begin position="1"/>
        <end position="37"/>
    </location>
</feature>
<protein>
    <submittedName>
        <fullName evidence="2">Uncharacterized protein</fullName>
    </submittedName>
</protein>
<evidence type="ECO:0000313" key="3">
    <source>
        <dbReference type="Proteomes" id="UP000265520"/>
    </source>
</evidence>
<name>A0A392VMW5_9FABA</name>
<feature type="non-terminal residue" evidence="2">
    <location>
        <position position="1"/>
    </location>
</feature>
<organism evidence="2 3">
    <name type="scientific">Trifolium medium</name>
    <dbReference type="NCBI Taxonomy" id="97028"/>
    <lineage>
        <taxon>Eukaryota</taxon>
        <taxon>Viridiplantae</taxon>
        <taxon>Streptophyta</taxon>
        <taxon>Embryophyta</taxon>
        <taxon>Tracheophyta</taxon>
        <taxon>Spermatophyta</taxon>
        <taxon>Magnoliopsida</taxon>
        <taxon>eudicotyledons</taxon>
        <taxon>Gunneridae</taxon>
        <taxon>Pentapetalae</taxon>
        <taxon>rosids</taxon>
        <taxon>fabids</taxon>
        <taxon>Fabales</taxon>
        <taxon>Fabaceae</taxon>
        <taxon>Papilionoideae</taxon>
        <taxon>50 kb inversion clade</taxon>
        <taxon>NPAAA clade</taxon>
        <taxon>Hologalegina</taxon>
        <taxon>IRL clade</taxon>
        <taxon>Trifolieae</taxon>
        <taxon>Trifolium</taxon>
    </lineage>
</organism>
<dbReference type="Proteomes" id="UP000265520">
    <property type="component" value="Unassembled WGS sequence"/>
</dbReference>
<comment type="caution">
    <text evidence="2">The sequence shown here is derived from an EMBL/GenBank/DDBJ whole genome shotgun (WGS) entry which is preliminary data.</text>
</comment>
<accession>A0A392VMW5</accession>
<proteinExistence type="predicted"/>